<evidence type="ECO:0000313" key="3">
    <source>
        <dbReference type="Proteomes" id="UP000606974"/>
    </source>
</evidence>
<keyword evidence="1" id="KW-0472">Membrane</keyword>
<gene>
    <name evidence="2" type="ORF">GJ744_002208</name>
</gene>
<dbReference type="OrthoDB" id="191139at2759"/>
<evidence type="ECO:0000256" key="1">
    <source>
        <dbReference type="SAM" id="Phobius"/>
    </source>
</evidence>
<evidence type="ECO:0000313" key="2">
    <source>
        <dbReference type="EMBL" id="KAF7504471.1"/>
    </source>
</evidence>
<feature type="transmembrane region" description="Helical" evidence="1">
    <location>
        <begin position="15"/>
        <end position="36"/>
    </location>
</feature>
<reference evidence="2" key="1">
    <citation type="submission" date="2020-02" db="EMBL/GenBank/DDBJ databases">
        <authorList>
            <person name="Palmer J.M."/>
        </authorList>
    </citation>
    <scope>NUCLEOTIDE SEQUENCE</scope>
    <source>
        <strain evidence="2">EPUS1.4</strain>
        <tissue evidence="2">Thallus</tissue>
    </source>
</reference>
<accession>A0A8H7AC85</accession>
<comment type="caution">
    <text evidence="2">The sequence shown here is derived from an EMBL/GenBank/DDBJ whole genome shotgun (WGS) entry which is preliminary data.</text>
</comment>
<sequence length="163" mass="17755">MDEKSAYPRHPKVSFGQAIAIGLGAGAVGATIMTLSNKLEQAVTYRPNSYVPGHTTGALFNLPRDRHPDVLNQVHHYGMGIVTGPIRALMAYYGVIGPFASFLFTGLRIAADQVVENAAGTSALPWTWPINEQVIDLLHKGVFALMTGYICDRAVRGVDWFNR</sequence>
<keyword evidence="3" id="KW-1185">Reference proteome</keyword>
<name>A0A8H7AC85_9EURO</name>
<dbReference type="Proteomes" id="UP000606974">
    <property type="component" value="Unassembled WGS sequence"/>
</dbReference>
<dbReference type="EMBL" id="JAACFV010000137">
    <property type="protein sequence ID" value="KAF7504471.1"/>
    <property type="molecule type" value="Genomic_DNA"/>
</dbReference>
<dbReference type="AlphaFoldDB" id="A0A8H7AC85"/>
<proteinExistence type="predicted"/>
<organism evidence="2 3">
    <name type="scientific">Endocarpon pusillum</name>
    <dbReference type="NCBI Taxonomy" id="364733"/>
    <lineage>
        <taxon>Eukaryota</taxon>
        <taxon>Fungi</taxon>
        <taxon>Dikarya</taxon>
        <taxon>Ascomycota</taxon>
        <taxon>Pezizomycotina</taxon>
        <taxon>Eurotiomycetes</taxon>
        <taxon>Chaetothyriomycetidae</taxon>
        <taxon>Verrucariales</taxon>
        <taxon>Verrucariaceae</taxon>
        <taxon>Endocarpon</taxon>
    </lineage>
</organism>
<protein>
    <recommendedName>
        <fullName evidence="4">DUF1440 domain-containing protein</fullName>
    </recommendedName>
</protein>
<keyword evidence="1" id="KW-0812">Transmembrane</keyword>
<evidence type="ECO:0008006" key="4">
    <source>
        <dbReference type="Google" id="ProtNLM"/>
    </source>
</evidence>
<keyword evidence="1" id="KW-1133">Transmembrane helix</keyword>